<proteinExistence type="predicted"/>
<keyword evidence="2" id="KW-1185">Reference proteome</keyword>
<accession>A0A7W8JTC6</accession>
<organism evidence="1 2">
    <name type="scientific">Deinococcus humi</name>
    <dbReference type="NCBI Taxonomy" id="662880"/>
    <lineage>
        <taxon>Bacteria</taxon>
        <taxon>Thermotogati</taxon>
        <taxon>Deinococcota</taxon>
        <taxon>Deinococci</taxon>
        <taxon>Deinococcales</taxon>
        <taxon>Deinococcaceae</taxon>
        <taxon>Deinococcus</taxon>
    </lineage>
</organism>
<comment type="caution">
    <text evidence="1">The sequence shown here is derived from an EMBL/GenBank/DDBJ whole genome shotgun (WGS) entry which is preliminary data.</text>
</comment>
<dbReference type="AlphaFoldDB" id="A0A7W8JTC6"/>
<dbReference type="Proteomes" id="UP000552709">
    <property type="component" value="Unassembled WGS sequence"/>
</dbReference>
<evidence type="ECO:0000313" key="2">
    <source>
        <dbReference type="Proteomes" id="UP000552709"/>
    </source>
</evidence>
<gene>
    <name evidence="1" type="ORF">HNQ08_001975</name>
</gene>
<protein>
    <submittedName>
        <fullName evidence="1">Heat shock protein HslJ</fullName>
    </submittedName>
</protein>
<keyword evidence="1" id="KW-0346">Stress response</keyword>
<reference evidence="1 2" key="1">
    <citation type="submission" date="2020-08" db="EMBL/GenBank/DDBJ databases">
        <title>Genomic Encyclopedia of Type Strains, Phase IV (KMG-IV): sequencing the most valuable type-strain genomes for metagenomic binning, comparative biology and taxonomic classification.</title>
        <authorList>
            <person name="Goeker M."/>
        </authorList>
    </citation>
    <scope>NUCLEOTIDE SEQUENCE [LARGE SCALE GENOMIC DNA]</scope>
    <source>
        <strain evidence="1 2">DSM 27939</strain>
    </source>
</reference>
<name>A0A7W8JTC6_9DEIO</name>
<dbReference type="EMBL" id="JACHFL010000004">
    <property type="protein sequence ID" value="MBB5362877.1"/>
    <property type="molecule type" value="Genomic_DNA"/>
</dbReference>
<evidence type="ECO:0000313" key="1">
    <source>
        <dbReference type="EMBL" id="MBB5362877.1"/>
    </source>
</evidence>
<dbReference type="RefSeq" id="WP_184130721.1">
    <property type="nucleotide sequence ID" value="NZ_JACHFL010000004.1"/>
</dbReference>
<sequence length="152" mass="16523">MTIITFCHRSAMRLSTLHILPALLLTSSAWAVQLPPLSGIWALRTALPEGSAVLGDAQPAAEVFISNTHVRGQFGCGRFQGDLTASDLKVRFSVRTLPPSPTERCVYAGDNPLVNALNSATRYAIGQRQLVVFSGKTRLVFERIGFVTPSRK</sequence>